<keyword evidence="1" id="KW-0732">Signal</keyword>
<proteinExistence type="predicted"/>
<dbReference type="InterPro" id="IPR036116">
    <property type="entry name" value="FN3_sf"/>
</dbReference>
<dbReference type="InterPro" id="IPR013783">
    <property type="entry name" value="Ig-like_fold"/>
</dbReference>
<dbReference type="Proteomes" id="UP001184853">
    <property type="component" value="Unassembled WGS sequence"/>
</dbReference>
<sequence length="681" mass="72602">MKHFYKSFSLPERGKKFFTRTILGVALFLGIYNTAQVSTYSFTQSAGSFSAISGTNLDIATGNTSTTNLNSAVYPVTLPFNFVFNGISYSSMNVSTNGFVTFGATAPSTTTTTPISSTTAYEGAIAAFGRDISSMYEINGTTGSISWETLGTAPNREVVVQWKNFRPNSSTSVTAAYAFAFQIRLHETTNVINTVYDTGGYIIGNTALSGTVQIGLRGNSNADFNNRLNATSLEFISSTPGTANSSTQNFHTINAVPGMPTAGLTYTWTPPTCWVPQTLTVVSTATNSANITWQAPSTAPASYDIYYSTLSTPPTSSTPPTMPNFAGTTATLSPLTAATTYYVWVRSNCGSGNFSAWSLLPVQFTTQCQPPVVSSTTQATVCPGSTATLSAVTTDPAAVLTWYDASSGGNVVGTGSTFTTPALSVTTPYYVSATNGTSMFVGPATPNSMAAPAITGAINTYYIQFEVTNQPLTLVSIDVFPESAGQSTTLEILQGPTSFSVINTIPFTSTIASDGTTPQTVPINMTLTPGTYRMRMSGGDYYRNYQSNAVFPYSIPNFSITTGSNAASDSYYFMYNLKVNSGCESPRTTVTATVDANCLSTSEVKSKDLLKVYPNPFTDVINIDRPEMVKSIQVTDVSGKLIKNNVKAESVLRFNDLSQGLYILILDMKDGTKQSIKVIKK</sequence>
<gene>
    <name evidence="3" type="ORF">J2781_003205</name>
</gene>
<organism evidence="3 4">
    <name type="scientific">Chryseobacterium geocarposphaerae</name>
    <dbReference type="NCBI Taxonomy" id="1416776"/>
    <lineage>
        <taxon>Bacteria</taxon>
        <taxon>Pseudomonadati</taxon>
        <taxon>Bacteroidota</taxon>
        <taxon>Flavobacteriia</taxon>
        <taxon>Flavobacteriales</taxon>
        <taxon>Weeksellaceae</taxon>
        <taxon>Chryseobacterium group</taxon>
        <taxon>Chryseobacterium</taxon>
    </lineage>
</organism>
<dbReference type="SUPFAM" id="SSF49265">
    <property type="entry name" value="Fibronectin type III"/>
    <property type="match status" value="1"/>
</dbReference>
<dbReference type="CDD" id="cd00063">
    <property type="entry name" value="FN3"/>
    <property type="match status" value="1"/>
</dbReference>
<dbReference type="RefSeq" id="WP_115983091.1">
    <property type="nucleotide sequence ID" value="NZ_JAVDQS010000010.1"/>
</dbReference>
<evidence type="ECO:0000313" key="3">
    <source>
        <dbReference type="EMBL" id="MDR6406248.1"/>
    </source>
</evidence>
<dbReference type="Pfam" id="PF00041">
    <property type="entry name" value="fn3"/>
    <property type="match status" value="1"/>
</dbReference>
<keyword evidence="4" id="KW-1185">Reference proteome</keyword>
<dbReference type="Pfam" id="PF18962">
    <property type="entry name" value="Por_Secre_tail"/>
    <property type="match status" value="1"/>
</dbReference>
<dbReference type="Gene3D" id="2.60.40.10">
    <property type="entry name" value="Immunoglobulins"/>
    <property type="match status" value="1"/>
</dbReference>
<dbReference type="Pfam" id="PF19081">
    <property type="entry name" value="Ig_7"/>
    <property type="match status" value="1"/>
</dbReference>
<feature type="domain" description="Fibronectin type-III" evidence="2">
    <location>
        <begin position="275"/>
        <end position="371"/>
    </location>
</feature>
<comment type="caution">
    <text evidence="3">The sequence shown here is derived from an EMBL/GenBank/DDBJ whole genome shotgun (WGS) entry which is preliminary data.</text>
</comment>
<dbReference type="NCBIfam" id="TIGR04183">
    <property type="entry name" value="Por_Secre_tail"/>
    <property type="match status" value="1"/>
</dbReference>
<dbReference type="SMART" id="SM00060">
    <property type="entry name" value="FN3"/>
    <property type="match status" value="1"/>
</dbReference>
<name>A0ABU1LHQ8_9FLAO</name>
<accession>A0ABU1LHQ8</accession>
<evidence type="ECO:0000313" key="4">
    <source>
        <dbReference type="Proteomes" id="UP001184853"/>
    </source>
</evidence>
<evidence type="ECO:0000259" key="2">
    <source>
        <dbReference type="PROSITE" id="PS50853"/>
    </source>
</evidence>
<dbReference type="InterPro" id="IPR026444">
    <property type="entry name" value="Secre_tail"/>
</dbReference>
<dbReference type="PROSITE" id="PS50853">
    <property type="entry name" value="FN3"/>
    <property type="match status" value="1"/>
</dbReference>
<reference evidence="3 4" key="1">
    <citation type="submission" date="2023-07" db="EMBL/GenBank/DDBJ databases">
        <title>Sorghum-associated microbial communities from plants grown in Nebraska, USA.</title>
        <authorList>
            <person name="Schachtman D."/>
        </authorList>
    </citation>
    <scope>NUCLEOTIDE SEQUENCE [LARGE SCALE GENOMIC DNA]</scope>
    <source>
        <strain evidence="3 4">DS1709</strain>
    </source>
</reference>
<protein>
    <recommendedName>
        <fullName evidence="2">Fibronectin type-III domain-containing protein</fullName>
    </recommendedName>
</protein>
<dbReference type="InterPro" id="IPR044023">
    <property type="entry name" value="Ig_7"/>
</dbReference>
<dbReference type="EMBL" id="JAVDQS010000010">
    <property type="protein sequence ID" value="MDR6406248.1"/>
    <property type="molecule type" value="Genomic_DNA"/>
</dbReference>
<evidence type="ECO:0000256" key="1">
    <source>
        <dbReference type="ARBA" id="ARBA00022729"/>
    </source>
</evidence>
<dbReference type="InterPro" id="IPR003961">
    <property type="entry name" value="FN3_dom"/>
</dbReference>